<dbReference type="eggNOG" id="COG5321">
    <property type="taxonomic scope" value="Bacteria"/>
</dbReference>
<accession>J0ZR85</accession>
<name>J0ZR85_9HYPH</name>
<protein>
    <recommendedName>
        <fullName evidence="3">DNA repair protein MmcB-related protein</fullName>
    </recommendedName>
</protein>
<dbReference type="GO" id="GO:0003676">
    <property type="term" value="F:nucleic acid binding"/>
    <property type="evidence" value="ECO:0007669"/>
    <property type="project" value="InterPro"/>
</dbReference>
<reference evidence="1 2" key="1">
    <citation type="submission" date="2012-03" db="EMBL/GenBank/DDBJ databases">
        <title>The Genome Sequence of Bartonella tamiae Th239.</title>
        <authorList>
            <consortium name="The Broad Institute Genome Sequencing Platform"/>
            <consortium name="The Broad Institute Genome Sequencing Center for Infectious Disease"/>
            <person name="Feldgarden M."/>
            <person name="Kirby J."/>
            <person name="Kosoy M."/>
            <person name="Birtles R."/>
            <person name="Probert W.S."/>
            <person name="Chiaraviglio L."/>
            <person name="Young S.K."/>
            <person name="Zeng Q."/>
            <person name="Gargeya S."/>
            <person name="Fitzgerald M."/>
            <person name="Haas B."/>
            <person name="Abouelleil A."/>
            <person name="Alvarado L."/>
            <person name="Arachchi H.M."/>
            <person name="Berlin A."/>
            <person name="Chapman S.B."/>
            <person name="Gearin G."/>
            <person name="Goldberg J."/>
            <person name="Griggs A."/>
            <person name="Gujja S."/>
            <person name="Hansen M."/>
            <person name="Heiman D."/>
            <person name="Howarth C."/>
            <person name="Larimer J."/>
            <person name="Lui A."/>
            <person name="MacDonald P.J.P."/>
            <person name="McCowen C."/>
            <person name="Montmayeur A."/>
            <person name="Murphy C."/>
            <person name="Neiman D."/>
            <person name="Pearson M."/>
            <person name="Priest M."/>
            <person name="Roberts A."/>
            <person name="Saif S."/>
            <person name="Shea T."/>
            <person name="Sisk P."/>
            <person name="Stolte C."/>
            <person name="Sykes S."/>
            <person name="Wortman J."/>
            <person name="Nusbaum C."/>
            <person name="Birren B."/>
        </authorList>
    </citation>
    <scope>NUCLEOTIDE SEQUENCE [LARGE SCALE GENOMIC DNA]</scope>
    <source>
        <strain evidence="1 2">Th239</strain>
    </source>
</reference>
<comment type="caution">
    <text evidence="1">The sequence shown here is derived from an EMBL/GenBank/DDBJ whole genome shotgun (WGS) entry which is preliminary data.</text>
</comment>
<sequence>MPILNLHKNHPLEDGRQSEYALFVRRGVQRFFLQMATPTLSEVPLVDGRRADLIGVDKKGSIFIVEIKSSIADLKADHKWQDYRRNCDKLFFASHDGVPLDLFPEDCGFLLADSFGGHMIREAPEHRLAASTRKALMLRLTRLAARRLTCSELQGFDMSDEKDEML</sequence>
<dbReference type="STRING" id="1094558.ME5_00530"/>
<dbReference type="EMBL" id="AIMB01000003">
    <property type="protein sequence ID" value="EJF91198.1"/>
    <property type="molecule type" value="Genomic_DNA"/>
</dbReference>
<proteinExistence type="predicted"/>
<evidence type="ECO:0000313" key="2">
    <source>
        <dbReference type="Proteomes" id="UP000008952"/>
    </source>
</evidence>
<evidence type="ECO:0008006" key="3">
    <source>
        <dbReference type="Google" id="ProtNLM"/>
    </source>
</evidence>
<evidence type="ECO:0000313" key="1">
    <source>
        <dbReference type="EMBL" id="EJF91198.1"/>
    </source>
</evidence>
<dbReference type="Gene3D" id="3.40.1350.10">
    <property type="match status" value="1"/>
</dbReference>
<dbReference type="Proteomes" id="UP000008952">
    <property type="component" value="Unassembled WGS sequence"/>
</dbReference>
<dbReference type="Pfam" id="PF06319">
    <property type="entry name" value="MmcB-like"/>
    <property type="match status" value="1"/>
</dbReference>
<dbReference type="OrthoDB" id="5194526at2"/>
<dbReference type="AlphaFoldDB" id="J0ZR85"/>
<dbReference type="InterPro" id="IPR009394">
    <property type="entry name" value="MmcB-like"/>
</dbReference>
<keyword evidence="2" id="KW-1185">Reference proteome</keyword>
<dbReference type="RefSeq" id="WP_008038161.1">
    <property type="nucleotide sequence ID" value="NZ_JH725147.1"/>
</dbReference>
<gene>
    <name evidence="1" type="ORF">ME5_00530</name>
</gene>
<dbReference type="PATRIC" id="fig|1094558.3.peg.587"/>
<organism evidence="1 2">
    <name type="scientific">Bartonella tamiae Th239</name>
    <dbReference type="NCBI Taxonomy" id="1094558"/>
    <lineage>
        <taxon>Bacteria</taxon>
        <taxon>Pseudomonadati</taxon>
        <taxon>Pseudomonadota</taxon>
        <taxon>Alphaproteobacteria</taxon>
        <taxon>Hyphomicrobiales</taxon>
        <taxon>Bartonellaceae</taxon>
        <taxon>Bartonella</taxon>
    </lineage>
</organism>
<dbReference type="InterPro" id="IPR011856">
    <property type="entry name" value="tRNA_endonuc-like_dom_sf"/>
</dbReference>
<dbReference type="HOGENOM" id="CLU_114402_0_0_5"/>
<dbReference type="PIRSF" id="PIRSF031796">
    <property type="entry name" value="UPC031796"/>
    <property type="match status" value="1"/>
</dbReference>